<dbReference type="RefSeq" id="WP_012599766.1">
    <property type="nucleotide sequence ID" value="NC_011738.1"/>
</dbReference>
<name>B7KM44_GLOC7</name>
<organism evidence="1 2">
    <name type="scientific">Gloeothece citriformis (strain PCC 7424)</name>
    <name type="common">Cyanothece sp. (strain PCC 7424)</name>
    <dbReference type="NCBI Taxonomy" id="65393"/>
    <lineage>
        <taxon>Bacteria</taxon>
        <taxon>Bacillati</taxon>
        <taxon>Cyanobacteriota</taxon>
        <taxon>Cyanophyceae</taxon>
        <taxon>Oscillatoriophycideae</taxon>
        <taxon>Chroococcales</taxon>
        <taxon>Aphanothecaceae</taxon>
        <taxon>Gloeothece</taxon>
        <taxon>Gloeothece citriformis</taxon>
    </lineage>
</organism>
<proteinExistence type="predicted"/>
<dbReference type="OrthoDB" id="536034at2"/>
<keyword evidence="1" id="KW-0614">Plasmid</keyword>
<dbReference type="EMBL" id="CP001292">
    <property type="protein sequence ID" value="ACK73866.1"/>
    <property type="molecule type" value="Genomic_DNA"/>
</dbReference>
<evidence type="ECO:0008006" key="3">
    <source>
        <dbReference type="Google" id="ProtNLM"/>
    </source>
</evidence>
<protein>
    <recommendedName>
        <fullName evidence="3">DUF928 domain-containing protein</fullName>
    </recommendedName>
</protein>
<dbReference type="AlphaFoldDB" id="B7KM44"/>
<keyword evidence="2" id="KW-1185">Reference proteome</keyword>
<dbReference type="Pfam" id="PF06051">
    <property type="entry name" value="DUF928"/>
    <property type="match status" value="1"/>
</dbReference>
<dbReference type="eggNOG" id="COG4252">
    <property type="taxonomic scope" value="Bacteria"/>
</dbReference>
<reference evidence="2" key="1">
    <citation type="journal article" date="2011" name="MBio">
        <title>Novel metabolic attributes of the genus Cyanothece, comprising a group of unicellular nitrogen-fixing Cyanobacteria.</title>
        <authorList>
            <person name="Bandyopadhyay A."/>
            <person name="Elvitigala T."/>
            <person name="Welsh E."/>
            <person name="Stockel J."/>
            <person name="Liberton M."/>
            <person name="Min H."/>
            <person name="Sherman L.A."/>
            <person name="Pakrasi H.B."/>
        </authorList>
    </citation>
    <scope>NUCLEOTIDE SEQUENCE [LARGE SCALE GENOMIC DNA]</scope>
    <source>
        <strain evidence="2">PCC 7424</strain>
        <plasmid evidence="2">pP742401</plasmid>
    </source>
</reference>
<evidence type="ECO:0000313" key="1">
    <source>
        <dbReference type="EMBL" id="ACK73866.1"/>
    </source>
</evidence>
<dbReference type="KEGG" id="cyc:PCC7424_5805"/>
<evidence type="ECO:0000313" key="2">
    <source>
        <dbReference type="Proteomes" id="UP000002384"/>
    </source>
</evidence>
<geneLocation type="plasmid" evidence="1 2">
    <name>pP742401</name>
</geneLocation>
<dbReference type="Proteomes" id="UP000002384">
    <property type="component" value="Plasmid pP742401"/>
</dbReference>
<accession>B7KM44</accession>
<sequence length="219" mass="24336">MIKYLIPSLLIVLSGISPILAQSRITYIPPIPSDEKQPKHTHSGANRGGCQKNVSDLVVPLVPRGHIAQTVSQNPSLFFFLLNQESVEAKFTLAEIDGRSAILEKNLKLNKPGVNSIKVPENVQLELGKAYIWTITLICNRERPSENPEFQALIKRVNVPSPQELKKLNTLREKSRFYALHGIWYDALALSISASSGETDVKELLSQIGILSLISNQNF</sequence>
<gene>
    <name evidence="1" type="ordered locus">PCC7424_5805</name>
</gene>
<dbReference type="InterPro" id="IPR010328">
    <property type="entry name" value="DUF928"/>
</dbReference>
<dbReference type="HOGENOM" id="CLU_1106097_0_0_3"/>